<dbReference type="eggNOG" id="COG1403">
    <property type="taxonomic scope" value="Bacteria"/>
</dbReference>
<evidence type="ECO:0000313" key="1">
    <source>
        <dbReference type="EMBL" id="ACL44074.1"/>
    </source>
</evidence>
<gene>
    <name evidence="1" type="ordered locus">Cyan7425_1705</name>
</gene>
<dbReference type="STRING" id="395961.Cyan7425_1705"/>
<accession>B8HR86</accession>
<protein>
    <submittedName>
        <fullName evidence="1">Uncharacterized protein</fullName>
    </submittedName>
</protein>
<name>B8HR86_CYAP4</name>
<dbReference type="OrthoDB" id="529013at2"/>
<proteinExistence type="predicted"/>
<dbReference type="HOGENOM" id="CLU_813607_0_0_3"/>
<reference evidence="1" key="1">
    <citation type="submission" date="2009-01" db="EMBL/GenBank/DDBJ databases">
        <title>Complete sequence of chromosome Cyanothece sp. PCC 7425.</title>
        <authorList>
            <consortium name="US DOE Joint Genome Institute"/>
            <person name="Lucas S."/>
            <person name="Copeland A."/>
            <person name="Lapidus A."/>
            <person name="Glavina del Rio T."/>
            <person name="Dalin E."/>
            <person name="Tice H."/>
            <person name="Bruce D."/>
            <person name="Goodwin L."/>
            <person name="Pitluck S."/>
            <person name="Sims D."/>
            <person name="Meineke L."/>
            <person name="Brettin T."/>
            <person name="Detter J.C."/>
            <person name="Han C."/>
            <person name="Larimer F."/>
            <person name="Land M."/>
            <person name="Hauser L."/>
            <person name="Kyrpides N."/>
            <person name="Ovchinnikova G."/>
            <person name="Liberton M."/>
            <person name="Stoeckel J."/>
            <person name="Banerjee A."/>
            <person name="Singh A."/>
            <person name="Page L."/>
            <person name="Sato H."/>
            <person name="Zhao L."/>
            <person name="Sherman L."/>
            <person name="Pakrasi H."/>
            <person name="Richardson P."/>
        </authorList>
    </citation>
    <scope>NUCLEOTIDE SEQUENCE</scope>
    <source>
        <strain evidence="1">PCC 7425</strain>
    </source>
</reference>
<sequence>MGKKDDKKDEFHVFDHQLAKILDISLDRLYEVVQFFDSDPNDKWNLKLNEHYVWHNKSIGSMRFSEIGALIIAKYLDIFEKKSLWNRLKDWIQQKKRKTMQALVEIRIREAIEVGSLVKLNNRHFITKKQVIYILATHPGRFDQAFEDIKKTSKPLLINYDFADIEGVRHYSLSGFVKIAKQLADKNQGLTKPDRRLWCEVVDFSAKPVLKLLIDEDSAKAIKINNAVDTAKQLAKKTCQVTGVKRTKSTPNVCVTGHHLYSKEQYPHLATALDNILVITTEIHDQFHQWMGGTQVSCTIDDFIKFVTLFYPQSPVLSKLLKIKHTLKIF</sequence>
<dbReference type="AlphaFoldDB" id="B8HR86"/>
<dbReference type="KEGG" id="cyn:Cyan7425_1705"/>
<organism evidence="1">
    <name type="scientific">Cyanothece sp. (strain PCC 7425 / ATCC 29141)</name>
    <dbReference type="NCBI Taxonomy" id="395961"/>
    <lineage>
        <taxon>Bacteria</taxon>
        <taxon>Bacillati</taxon>
        <taxon>Cyanobacteriota</taxon>
        <taxon>Cyanophyceae</taxon>
        <taxon>Gomontiellales</taxon>
        <taxon>Cyanothecaceae</taxon>
        <taxon>Cyanothece</taxon>
    </lineage>
</organism>
<dbReference type="EMBL" id="CP001344">
    <property type="protein sequence ID" value="ACL44074.1"/>
    <property type="molecule type" value="Genomic_DNA"/>
</dbReference>